<sequence length="52" mass="6003">MGFWRGSEIHVVHRDVKALFFEVLDNDEIVVARGTYNIEKNELTGWLPVATE</sequence>
<keyword evidence="2" id="KW-1185">Reference proteome</keyword>
<accession>A0A0A8K3L2</accession>
<evidence type="ECO:0000313" key="1">
    <source>
        <dbReference type="EMBL" id="BAQ17490.1"/>
    </source>
</evidence>
<gene>
    <name evidence="1" type="ORF">GL4_2044</name>
</gene>
<name>A0A0A8K3L2_9HYPH</name>
<reference evidence="1 2" key="1">
    <citation type="submission" date="2014-09" db="EMBL/GenBank/DDBJ databases">
        <title>Genome sequencing of Methyloceanibacter caenitepidi Gela4.</title>
        <authorList>
            <person name="Takeuchi M."/>
            <person name="Susumu S."/>
            <person name="Kamagata Y."/>
            <person name="Oshima K."/>
            <person name="Hattori M."/>
            <person name="Iwasaki W."/>
        </authorList>
    </citation>
    <scope>NUCLEOTIDE SEQUENCE [LARGE SCALE GENOMIC DNA]</scope>
    <source>
        <strain evidence="1 2">Gela4</strain>
    </source>
</reference>
<proteinExistence type="predicted"/>
<dbReference type="Proteomes" id="UP000031643">
    <property type="component" value="Chromosome"/>
</dbReference>
<dbReference type="KEGG" id="mcg:GL4_2044"/>
<organism evidence="1 2">
    <name type="scientific">Methyloceanibacter caenitepidi</name>
    <dbReference type="NCBI Taxonomy" id="1384459"/>
    <lineage>
        <taxon>Bacteria</taxon>
        <taxon>Pseudomonadati</taxon>
        <taxon>Pseudomonadota</taxon>
        <taxon>Alphaproteobacteria</taxon>
        <taxon>Hyphomicrobiales</taxon>
        <taxon>Hyphomicrobiaceae</taxon>
        <taxon>Methyloceanibacter</taxon>
    </lineage>
</organism>
<dbReference type="EMBL" id="AP014648">
    <property type="protein sequence ID" value="BAQ17490.1"/>
    <property type="molecule type" value="Genomic_DNA"/>
</dbReference>
<protein>
    <submittedName>
        <fullName evidence="1">Uncharacterized protein</fullName>
    </submittedName>
</protein>
<dbReference type="HOGENOM" id="CLU_3081661_0_0_5"/>
<evidence type="ECO:0000313" key="2">
    <source>
        <dbReference type="Proteomes" id="UP000031643"/>
    </source>
</evidence>
<dbReference type="AlphaFoldDB" id="A0A0A8K3L2"/>